<dbReference type="EMBL" id="WJQS01000017">
    <property type="protein sequence ID" value="MRI86481.1"/>
    <property type="molecule type" value="Genomic_DNA"/>
</dbReference>
<feature type="transmembrane region" description="Helical" evidence="10">
    <location>
        <begin position="250"/>
        <end position="274"/>
    </location>
</feature>
<proteinExistence type="inferred from homology"/>
<keyword evidence="7 10" id="KW-1133">Transmembrane helix</keyword>
<reference evidence="11 12" key="1">
    <citation type="submission" date="2019-11" db="EMBL/GenBank/DDBJ databases">
        <title>Characterisation of Fundicoccus ignavus gen. nov. sp. nov., a novel genus of the family Aerococcaceae isolated from bulk tank milk.</title>
        <authorList>
            <person name="Siebert A."/>
            <person name="Huptas C."/>
            <person name="Wenning M."/>
            <person name="Scherer S."/>
            <person name="Doll E.V."/>
        </authorList>
    </citation>
    <scope>NUCLEOTIDE SEQUENCE [LARGE SCALE GENOMIC DNA]</scope>
    <source>
        <strain evidence="11 12">WS4759</strain>
    </source>
</reference>
<keyword evidence="4" id="KW-0813">Transport</keyword>
<dbReference type="PANTHER" id="PTHR43823">
    <property type="entry name" value="SPORULATION PROTEIN YKVU"/>
    <property type="match status" value="1"/>
</dbReference>
<feature type="transmembrane region" description="Helical" evidence="10">
    <location>
        <begin position="164"/>
        <end position="185"/>
    </location>
</feature>
<accession>A0A6I2GLL9</accession>
<dbReference type="GO" id="GO:0046677">
    <property type="term" value="P:response to antibiotic"/>
    <property type="evidence" value="ECO:0007669"/>
    <property type="project" value="UniProtKB-KW"/>
</dbReference>
<dbReference type="GO" id="GO:0015297">
    <property type="term" value="F:antiporter activity"/>
    <property type="evidence" value="ECO:0007669"/>
    <property type="project" value="InterPro"/>
</dbReference>
<comment type="similarity">
    <text evidence="2">Belongs to the multi antimicrobial extrusion (MATE) (TC 2.A.66.1) family. MepA subfamily.</text>
</comment>
<evidence type="ECO:0000256" key="2">
    <source>
        <dbReference type="ARBA" id="ARBA00008417"/>
    </source>
</evidence>
<evidence type="ECO:0000256" key="6">
    <source>
        <dbReference type="ARBA" id="ARBA00022692"/>
    </source>
</evidence>
<dbReference type="InterPro" id="IPR048279">
    <property type="entry name" value="MdtK-like"/>
</dbReference>
<dbReference type="RefSeq" id="WP_153864130.1">
    <property type="nucleotide sequence ID" value="NZ_WJQS01000017.1"/>
</dbReference>
<feature type="transmembrane region" description="Helical" evidence="10">
    <location>
        <begin position="92"/>
        <end position="115"/>
    </location>
</feature>
<feature type="transmembrane region" description="Helical" evidence="10">
    <location>
        <begin position="415"/>
        <end position="434"/>
    </location>
</feature>
<dbReference type="CDD" id="cd13143">
    <property type="entry name" value="MATE_MepA_like"/>
    <property type="match status" value="1"/>
</dbReference>
<keyword evidence="12" id="KW-1185">Reference proteome</keyword>
<dbReference type="PANTHER" id="PTHR43823:SF3">
    <property type="entry name" value="MULTIDRUG EXPORT PROTEIN MEPA"/>
    <property type="match status" value="1"/>
</dbReference>
<evidence type="ECO:0000256" key="8">
    <source>
        <dbReference type="ARBA" id="ARBA00023136"/>
    </source>
</evidence>
<evidence type="ECO:0000256" key="9">
    <source>
        <dbReference type="ARBA" id="ARBA00023251"/>
    </source>
</evidence>
<dbReference type="InterPro" id="IPR045070">
    <property type="entry name" value="MATE_MepA-like"/>
</dbReference>
<dbReference type="InterPro" id="IPR002528">
    <property type="entry name" value="MATE_fam"/>
</dbReference>
<gene>
    <name evidence="11" type="ORF">GIY09_11560</name>
</gene>
<feature type="transmembrane region" description="Helical" evidence="10">
    <location>
        <begin position="391"/>
        <end position="409"/>
    </location>
</feature>
<evidence type="ECO:0000256" key="3">
    <source>
        <dbReference type="ARBA" id="ARBA00022106"/>
    </source>
</evidence>
<feature type="transmembrane region" description="Helical" evidence="10">
    <location>
        <begin position="61"/>
        <end position="80"/>
    </location>
</feature>
<dbReference type="PIRSF" id="PIRSF006603">
    <property type="entry name" value="DinF"/>
    <property type="match status" value="1"/>
</dbReference>
<keyword evidence="5" id="KW-1003">Cell membrane</keyword>
<protein>
    <recommendedName>
        <fullName evidence="3">Multidrug export protein MepA</fullName>
    </recommendedName>
</protein>
<evidence type="ECO:0000256" key="4">
    <source>
        <dbReference type="ARBA" id="ARBA00022448"/>
    </source>
</evidence>
<name>A0A6I2GLL9_9LACT</name>
<evidence type="ECO:0000256" key="10">
    <source>
        <dbReference type="SAM" id="Phobius"/>
    </source>
</evidence>
<evidence type="ECO:0000313" key="11">
    <source>
        <dbReference type="EMBL" id="MRI86481.1"/>
    </source>
</evidence>
<dbReference type="GO" id="GO:0005886">
    <property type="term" value="C:plasma membrane"/>
    <property type="evidence" value="ECO:0007669"/>
    <property type="project" value="UniProtKB-SubCell"/>
</dbReference>
<comment type="caution">
    <text evidence="11">The sequence shown here is derived from an EMBL/GenBank/DDBJ whole genome shotgun (WGS) entry which is preliminary data.</text>
</comment>
<feature type="transmembrane region" description="Helical" evidence="10">
    <location>
        <begin position="360"/>
        <end position="379"/>
    </location>
</feature>
<dbReference type="Pfam" id="PF01554">
    <property type="entry name" value="MatE"/>
    <property type="match status" value="2"/>
</dbReference>
<evidence type="ECO:0000256" key="1">
    <source>
        <dbReference type="ARBA" id="ARBA00004651"/>
    </source>
</evidence>
<dbReference type="NCBIfam" id="TIGR00797">
    <property type="entry name" value="matE"/>
    <property type="match status" value="1"/>
</dbReference>
<feature type="transmembrane region" description="Helical" evidence="10">
    <location>
        <begin position="21"/>
        <end position="41"/>
    </location>
</feature>
<feature type="transmembrane region" description="Helical" evidence="10">
    <location>
        <begin position="135"/>
        <end position="157"/>
    </location>
</feature>
<keyword evidence="9" id="KW-0046">Antibiotic resistance</keyword>
<feature type="transmembrane region" description="Helical" evidence="10">
    <location>
        <begin position="312"/>
        <end position="334"/>
    </location>
</feature>
<evidence type="ECO:0000256" key="7">
    <source>
        <dbReference type="ARBA" id="ARBA00022989"/>
    </source>
</evidence>
<dbReference type="GO" id="GO:0042910">
    <property type="term" value="F:xenobiotic transmembrane transporter activity"/>
    <property type="evidence" value="ECO:0007669"/>
    <property type="project" value="InterPro"/>
</dbReference>
<evidence type="ECO:0000313" key="12">
    <source>
        <dbReference type="Proteomes" id="UP000430975"/>
    </source>
</evidence>
<sequence>MEKIGKQSSSARQLFIQYTSLAMLSMLGQSLFIFADTYFVANGVGAKGIAALNIVLPMINVFNGLGWLLGIGGATLFGIALGKKRVEEANQLFNLTLSFTLIISVIFTLLTSIFAQPILTLLGANPEVYAMSASYYRILMIFAPLFMFNVVTISFLRNDHNPRLAMLALLAGGLTNIVLDYLFIFPLQMGLTGAAIATASSPIVSLLAASLHWRQKDHHLQFKKVRLQLEPLKTIASLGFSSFFNEFSSAVVMFLFNIMILQVVGTIGVSAYAIIANLNIIVIALFTGLGQGFQPLISYYYGQKDGGKIKQLLKMALITGGALSLIVVLIGVFLPDPLITLFNSEQNNQLASIASQGLPLYFSSYLLTGINFVVIYFLAAIGQGKASLRLSALRGIVFIIPILLLMAYWFELVGIWLTLLLVEALTCVLAIYLLKKSVERLN</sequence>
<organism evidence="11 12">
    <name type="scientific">Fundicoccus ignavus</name>
    <dbReference type="NCBI Taxonomy" id="2664442"/>
    <lineage>
        <taxon>Bacteria</taxon>
        <taxon>Bacillati</taxon>
        <taxon>Bacillota</taxon>
        <taxon>Bacilli</taxon>
        <taxon>Lactobacillales</taxon>
        <taxon>Aerococcaceae</taxon>
        <taxon>Fundicoccus</taxon>
    </lineage>
</organism>
<dbReference type="Proteomes" id="UP000430975">
    <property type="component" value="Unassembled WGS sequence"/>
</dbReference>
<evidence type="ECO:0000256" key="5">
    <source>
        <dbReference type="ARBA" id="ARBA00022475"/>
    </source>
</evidence>
<comment type="subcellular location">
    <subcellularLocation>
        <location evidence="1">Cell membrane</location>
        <topology evidence="1">Multi-pass membrane protein</topology>
    </subcellularLocation>
</comment>
<feature type="transmembrane region" description="Helical" evidence="10">
    <location>
        <begin position="280"/>
        <end position="300"/>
    </location>
</feature>
<dbReference type="InterPro" id="IPR051327">
    <property type="entry name" value="MATE_MepA_subfamily"/>
</dbReference>
<keyword evidence="8 10" id="KW-0472">Membrane</keyword>
<keyword evidence="6 10" id="KW-0812">Transmembrane</keyword>
<dbReference type="AlphaFoldDB" id="A0A6I2GLL9"/>
<feature type="transmembrane region" description="Helical" evidence="10">
    <location>
        <begin position="191"/>
        <end position="213"/>
    </location>
</feature>